<keyword evidence="2" id="KW-1185">Reference proteome</keyword>
<dbReference type="EMBL" id="BQXU01000053">
    <property type="protein sequence ID" value="GKT51748.1"/>
    <property type="molecule type" value="Genomic_DNA"/>
</dbReference>
<dbReference type="GeneID" id="73332731"/>
<evidence type="ECO:0000313" key="1">
    <source>
        <dbReference type="EMBL" id="GKT51748.1"/>
    </source>
</evidence>
<reference evidence="1 2" key="1">
    <citation type="submission" date="2022-03" db="EMBL/GenBank/DDBJ databases">
        <title>Genome data of Colletotrichum spp.</title>
        <authorList>
            <person name="Utami Y.D."/>
            <person name="Hiruma K."/>
        </authorList>
    </citation>
    <scope>NUCLEOTIDE SEQUENCE [LARGE SCALE GENOMIC DNA]</scope>
    <source>
        <strain evidence="1 2">MAFF 239500</strain>
    </source>
</reference>
<gene>
    <name evidence="1" type="ORF">ColSpa_11929</name>
</gene>
<proteinExistence type="predicted"/>
<dbReference type="Proteomes" id="UP001055115">
    <property type="component" value="Unassembled WGS sequence"/>
</dbReference>
<accession>A0AA37PGH2</accession>
<evidence type="ECO:0000313" key="2">
    <source>
        <dbReference type="Proteomes" id="UP001055115"/>
    </source>
</evidence>
<sequence>MLAYRRQICHKHIEPIADTSSSSSSTSPSRLAFTIIDSPRIILENLPLWNPNLTDKLFLELVGKFQKARKLEAANKFGSLRATKERHPNWLGRNTCFVVGDDVGGG</sequence>
<dbReference type="AlphaFoldDB" id="A0AA37PGH2"/>
<organism evidence="1 2">
    <name type="scientific">Colletotrichum spaethianum</name>
    <dbReference type="NCBI Taxonomy" id="700344"/>
    <lineage>
        <taxon>Eukaryota</taxon>
        <taxon>Fungi</taxon>
        <taxon>Dikarya</taxon>
        <taxon>Ascomycota</taxon>
        <taxon>Pezizomycotina</taxon>
        <taxon>Sordariomycetes</taxon>
        <taxon>Hypocreomycetidae</taxon>
        <taxon>Glomerellales</taxon>
        <taxon>Glomerellaceae</taxon>
        <taxon>Colletotrichum</taxon>
        <taxon>Colletotrichum spaethianum species complex</taxon>
    </lineage>
</organism>
<protein>
    <submittedName>
        <fullName evidence="1">Uncharacterized protein</fullName>
    </submittedName>
</protein>
<dbReference type="RefSeq" id="XP_049134098.1">
    <property type="nucleotide sequence ID" value="XM_049278141.1"/>
</dbReference>
<comment type="caution">
    <text evidence="1">The sequence shown here is derived from an EMBL/GenBank/DDBJ whole genome shotgun (WGS) entry which is preliminary data.</text>
</comment>
<name>A0AA37PGH2_9PEZI</name>